<evidence type="ECO:0000313" key="1">
    <source>
        <dbReference type="EMBL" id="SFM89674.1"/>
    </source>
</evidence>
<reference evidence="2" key="2">
    <citation type="submission" date="2016-10" db="EMBL/GenBank/DDBJ databases">
        <authorList>
            <person name="de Groot N.N."/>
        </authorList>
    </citation>
    <scope>NUCLEOTIDE SEQUENCE [LARGE SCALE GENOMIC DNA]</scope>
    <source>
        <strain evidence="2">DSM 24213</strain>
    </source>
</reference>
<feature type="non-terminal residue" evidence="2">
    <location>
        <position position="25"/>
    </location>
</feature>
<protein>
    <submittedName>
        <fullName evidence="2">Uncharacterized protein</fullName>
    </submittedName>
</protein>
<gene>
    <name evidence="1" type="ORF">SAMN05216217_1261</name>
    <name evidence="2" type="ORF">SAMN05216217_1411</name>
</gene>
<proteinExistence type="predicted"/>
<dbReference type="AlphaFoldDB" id="A0A1I4UU87"/>
<organism evidence="2 3">
    <name type="scientific">Halopseudomonas yangmingensis</name>
    <dbReference type="NCBI Taxonomy" id="1720063"/>
    <lineage>
        <taxon>Bacteria</taxon>
        <taxon>Pseudomonadati</taxon>
        <taxon>Pseudomonadota</taxon>
        <taxon>Gammaproteobacteria</taxon>
        <taxon>Pseudomonadales</taxon>
        <taxon>Pseudomonadaceae</taxon>
        <taxon>Halopseudomonas</taxon>
    </lineage>
</organism>
<evidence type="ECO:0000313" key="3">
    <source>
        <dbReference type="Proteomes" id="UP000243629"/>
    </source>
</evidence>
<dbReference type="EMBL" id="FOUI01000041">
    <property type="protein sequence ID" value="SFM92323.1"/>
    <property type="molecule type" value="Genomic_DNA"/>
</dbReference>
<dbReference type="Proteomes" id="UP000243629">
    <property type="component" value="Unassembled WGS sequence"/>
</dbReference>
<accession>A0A1I4UU87</accession>
<name>A0A1I4UU87_9GAMM</name>
<reference evidence="3" key="1">
    <citation type="submission" date="2016-10" db="EMBL/GenBank/DDBJ databases">
        <authorList>
            <person name="Varghese N."/>
            <person name="Submissions S."/>
        </authorList>
    </citation>
    <scope>NUCLEOTIDE SEQUENCE [LARGE SCALE GENOMIC DNA]</scope>
    <source>
        <strain evidence="3">DSM 24213</strain>
    </source>
</reference>
<dbReference type="EMBL" id="FOUI01000026">
    <property type="protein sequence ID" value="SFM89674.1"/>
    <property type="molecule type" value="Genomic_DNA"/>
</dbReference>
<sequence length="25" mass="2802">MPRLLLARRALRGATFTEYLIVIGA</sequence>
<keyword evidence="3" id="KW-1185">Reference proteome</keyword>
<evidence type="ECO:0000313" key="2">
    <source>
        <dbReference type="EMBL" id="SFM92323.1"/>
    </source>
</evidence>